<sequence>MESVLSAINKALSELAEKDAPSALTKAEVPSVTKSKPWLWLVAGFSLSLAVGGWAVSQSPSYAKQDGLSLPNLADNTLDSSSKPVHQTAEIKHSPTSKVTPDLDEVVYTKPLERAHQVSETVVVKPQEQAQSQVRAQPKSHTPSQAERGVLTNDVQTPAVSVPNAVQKPVLLAQVNHEPKSLPAMVQESSMRIEQVELSHQQLAEKAIIRADKAMDANDMKGALSAFNEALRYQPTNVEARQKLAALYFGKGDTREAYDILQAGINLDVNNQVLRLALSKLLVKANQPEAALSPLVHLPPMPSRDYLAMRAALAQKQKQNDIALESYQLLTQREPENARWWLGLGIQQERAIEFKSAMASYQQALGKVGISNQSQAFIRDRLKLLQQLESAQ</sequence>
<gene>
    <name evidence="2" type="ORF">D1115_01930</name>
</gene>
<feature type="compositionally biased region" description="Polar residues" evidence="1">
    <location>
        <begin position="128"/>
        <end position="145"/>
    </location>
</feature>
<protein>
    <submittedName>
        <fullName evidence="2">MSHA biogenesis protein MshN</fullName>
    </submittedName>
</protein>
<dbReference type="InterPro" id="IPR011990">
    <property type="entry name" value="TPR-like_helical_dom_sf"/>
</dbReference>
<proteinExistence type="predicted"/>
<keyword evidence="3" id="KW-1185">Reference proteome</keyword>
<dbReference type="RefSeq" id="WP_128810054.1">
    <property type="nucleotide sequence ID" value="NZ_CP032093.1"/>
</dbReference>
<feature type="region of interest" description="Disordered" evidence="1">
    <location>
        <begin position="76"/>
        <end position="98"/>
    </location>
</feature>
<dbReference type="SUPFAM" id="SSF48452">
    <property type="entry name" value="TPR-like"/>
    <property type="match status" value="1"/>
</dbReference>
<evidence type="ECO:0000256" key="1">
    <source>
        <dbReference type="SAM" id="MobiDB-lite"/>
    </source>
</evidence>
<dbReference type="EMBL" id="CP032093">
    <property type="protein sequence ID" value="AXY00188.1"/>
    <property type="molecule type" value="Genomic_DNA"/>
</dbReference>
<feature type="region of interest" description="Disordered" evidence="1">
    <location>
        <begin position="119"/>
        <end position="148"/>
    </location>
</feature>
<name>A0ABN5PD44_9VIBR</name>
<organism evidence="2 3">
    <name type="scientific">Vibrio alfacsensis</name>
    <dbReference type="NCBI Taxonomy" id="1074311"/>
    <lineage>
        <taxon>Bacteria</taxon>
        <taxon>Pseudomonadati</taxon>
        <taxon>Pseudomonadota</taxon>
        <taxon>Gammaproteobacteria</taxon>
        <taxon>Vibrionales</taxon>
        <taxon>Vibrionaceae</taxon>
        <taxon>Vibrio</taxon>
    </lineage>
</organism>
<dbReference type="InterPro" id="IPR019734">
    <property type="entry name" value="TPR_rpt"/>
</dbReference>
<dbReference type="Proteomes" id="UP000262832">
    <property type="component" value="Chromosome I"/>
</dbReference>
<evidence type="ECO:0000313" key="3">
    <source>
        <dbReference type="Proteomes" id="UP000262832"/>
    </source>
</evidence>
<reference evidence="2 3" key="1">
    <citation type="submission" date="2018-08" db="EMBL/GenBank/DDBJ databases">
        <title>Genomic taxonomy of the Vibrionaceae family.</title>
        <authorList>
            <person name="Gomez-Gil B."/>
            <person name="Tanaka M."/>
            <person name="Sawabe T."/>
            <person name="Enciso-Ibarra K."/>
        </authorList>
    </citation>
    <scope>NUCLEOTIDE SEQUENCE [LARGE SCALE GENOMIC DNA]</scope>
    <source>
        <strain evidence="2 3">CAIM 1831</strain>
    </source>
</reference>
<feature type="compositionally biased region" description="Polar residues" evidence="1">
    <location>
        <begin position="76"/>
        <end position="85"/>
    </location>
</feature>
<evidence type="ECO:0000313" key="2">
    <source>
        <dbReference type="EMBL" id="AXY00188.1"/>
    </source>
</evidence>
<dbReference type="Gene3D" id="1.25.40.10">
    <property type="entry name" value="Tetratricopeptide repeat domain"/>
    <property type="match status" value="2"/>
</dbReference>
<dbReference type="SMART" id="SM00028">
    <property type="entry name" value="TPR"/>
    <property type="match status" value="4"/>
</dbReference>
<dbReference type="Pfam" id="PF14559">
    <property type="entry name" value="TPR_19"/>
    <property type="match status" value="1"/>
</dbReference>
<accession>A0ABN5PD44</accession>